<dbReference type="SUPFAM" id="SSF49303">
    <property type="entry name" value="beta-Galactosidase/glucuronidase domain"/>
    <property type="match status" value="1"/>
</dbReference>
<feature type="domain" description="Glycoside hydrolase family 2" evidence="8">
    <location>
        <begin position="705"/>
        <end position="805"/>
    </location>
</feature>
<comment type="similarity">
    <text evidence="1">Belongs to the glycosyl hydrolase 2 family.</text>
</comment>
<feature type="domain" description="Glycoside hydrolase family 2 immunoglobulin-like beta-sandwich" evidence="5">
    <location>
        <begin position="198"/>
        <end position="294"/>
    </location>
</feature>
<accession>A0A1J5RD76</accession>
<dbReference type="Gene3D" id="2.60.120.260">
    <property type="entry name" value="Galactose-binding domain-like"/>
    <property type="match status" value="1"/>
</dbReference>
<dbReference type="Pfam" id="PF00703">
    <property type="entry name" value="Glyco_hydro_2"/>
    <property type="match status" value="1"/>
</dbReference>
<feature type="domain" description="Glycoside hydrolase family 2 catalytic" evidence="6">
    <location>
        <begin position="302"/>
        <end position="451"/>
    </location>
</feature>
<dbReference type="InterPro" id="IPR036156">
    <property type="entry name" value="Beta-gal/glucu_dom_sf"/>
</dbReference>
<dbReference type="InterPro" id="IPR006102">
    <property type="entry name" value="Ig-like_GH2"/>
</dbReference>
<evidence type="ECO:0000259" key="7">
    <source>
        <dbReference type="Pfam" id="PF16355"/>
    </source>
</evidence>
<dbReference type="PANTHER" id="PTHR42732:SF1">
    <property type="entry name" value="BETA-MANNOSIDASE"/>
    <property type="match status" value="1"/>
</dbReference>
<dbReference type="EMBL" id="MLJW01000305">
    <property type="protein sequence ID" value="OIQ90068.1"/>
    <property type="molecule type" value="Genomic_DNA"/>
</dbReference>
<sequence length="822" mass="90686">MPKLAITLSAAALLALTAVSAAHTVSLNDGWRFHRGQAAGAEAPRFDDSTWRTVDLPHDFSIEGTSPAKAPQDRSTPEGSSVGYLRGGIGWYRLHLDGIRLRQPGAELIVDGAMQDSDLWVNGTHVAFQPNGYIPIRVEVGSLLTHDHDNVIAIRVVNPDENSRWYSGSGLYRSVALRTHGPVYLPSWGARVETLRLHGSEARLQVRVTLCNQDSAGHDLEVDCQIKSPSGGLTHHSLCTVRAAAGSSETINETVDLHQVEPWELDHPRLYHAKFRILEHGRVVDTLPVTFGVRTIEVSASKGFLLNGRPIKLRGACLHSDNGILGAAAFPAAEDRRVRLMKECGFNAIRTSHNPPSTAFLDSCDRRGVLVIDEFTDVWELPKKRNGYQRYFDAHWRHDLGAMIARDYNHPSVVMWSVGNEIPERTTEAGIRIERQLVQFVHRADSTRPVTAAIPYIYDYPEITEHWKGNYPALAALDVAGYNYAWPEYGNDHARFPNWVMMQTESYPRDALQIWRETDRLPYVIGDFVWSGMDYLGESGIGHSTYIPSAADPATTGQSDWEQMPWPWWISWCGDLDITGVKKPQSYYRDVVWGLSPVQICVHEPIPAGMKEKVGPWGWPAERPEWTWPVKDGTPMTVSVYTSAPHVRLMLNGRTVGDADLDPAKSITAEFTVPYEPGTLTALASSGNRELGRCELATAGPAATIVAKPEQRTAHASRATVVFIPISIIDSRGITVPEADRTITCQVRGEAELQALGTGNPTQIESLSDSHTTTYHGRALLVVRSSGRPGRAQITVSAPGLPEARAEVDFTSEAVDPSTPSR</sequence>
<dbReference type="PRINTS" id="PR00132">
    <property type="entry name" value="GLHYDRLASE2"/>
</dbReference>
<dbReference type="GO" id="GO:0005975">
    <property type="term" value="P:carbohydrate metabolic process"/>
    <property type="evidence" value="ECO:0007669"/>
    <property type="project" value="InterPro"/>
</dbReference>
<evidence type="ECO:0000256" key="1">
    <source>
        <dbReference type="ARBA" id="ARBA00007401"/>
    </source>
</evidence>
<organism evidence="9">
    <name type="scientific">mine drainage metagenome</name>
    <dbReference type="NCBI Taxonomy" id="410659"/>
    <lineage>
        <taxon>unclassified sequences</taxon>
        <taxon>metagenomes</taxon>
        <taxon>ecological metagenomes</taxon>
    </lineage>
</organism>
<dbReference type="InterPro" id="IPR013783">
    <property type="entry name" value="Ig-like_fold"/>
</dbReference>
<evidence type="ECO:0000259" key="5">
    <source>
        <dbReference type="Pfam" id="PF00703"/>
    </source>
</evidence>
<name>A0A1J5RD76_9ZZZZ</name>
<reference evidence="9" key="1">
    <citation type="submission" date="2016-10" db="EMBL/GenBank/DDBJ databases">
        <title>Sequence of Gallionella enrichment culture.</title>
        <authorList>
            <person name="Poehlein A."/>
            <person name="Muehling M."/>
            <person name="Daniel R."/>
        </authorList>
    </citation>
    <scope>NUCLEOTIDE SEQUENCE</scope>
</reference>
<dbReference type="InterPro" id="IPR032311">
    <property type="entry name" value="DUF4982"/>
</dbReference>
<evidence type="ECO:0000313" key="9">
    <source>
        <dbReference type="EMBL" id="OIQ90068.1"/>
    </source>
</evidence>
<evidence type="ECO:0000259" key="6">
    <source>
        <dbReference type="Pfam" id="PF02836"/>
    </source>
</evidence>
<comment type="caution">
    <text evidence="9">The sequence shown here is derived from an EMBL/GenBank/DDBJ whole genome shotgun (WGS) entry which is preliminary data.</text>
</comment>
<dbReference type="Pfam" id="PF16355">
    <property type="entry name" value="DUF4982"/>
    <property type="match status" value="1"/>
</dbReference>
<dbReference type="InterPro" id="IPR006101">
    <property type="entry name" value="Glyco_hydro_2"/>
</dbReference>
<dbReference type="InterPro" id="IPR051913">
    <property type="entry name" value="GH2_Domain-Containing"/>
</dbReference>
<dbReference type="Gene3D" id="3.20.20.80">
    <property type="entry name" value="Glycosidases"/>
    <property type="match status" value="1"/>
</dbReference>
<protein>
    <submittedName>
        <fullName evidence="9">Beta-galactosidase BoGH2A</fullName>
        <ecNumber evidence="9">3.2.1.23</ecNumber>
    </submittedName>
</protein>
<dbReference type="InterPro" id="IPR017853">
    <property type="entry name" value="GH"/>
</dbReference>
<dbReference type="GO" id="GO:0004565">
    <property type="term" value="F:beta-galactosidase activity"/>
    <property type="evidence" value="ECO:0007669"/>
    <property type="project" value="UniProtKB-EC"/>
</dbReference>
<dbReference type="SUPFAM" id="SSF51445">
    <property type="entry name" value="(Trans)glycosidases"/>
    <property type="match status" value="1"/>
</dbReference>
<evidence type="ECO:0000256" key="3">
    <source>
        <dbReference type="ARBA" id="ARBA00023295"/>
    </source>
</evidence>
<evidence type="ECO:0000256" key="4">
    <source>
        <dbReference type="SAM" id="MobiDB-lite"/>
    </source>
</evidence>
<gene>
    <name evidence="9" type="ORF">GALL_280230</name>
</gene>
<feature type="region of interest" description="Disordered" evidence="4">
    <location>
        <begin position="60"/>
        <end position="81"/>
    </location>
</feature>
<keyword evidence="2 9" id="KW-0378">Hydrolase</keyword>
<dbReference type="Gene3D" id="2.60.40.10">
    <property type="entry name" value="Immunoglobulins"/>
    <property type="match status" value="3"/>
</dbReference>
<feature type="domain" description="DUF4982" evidence="7">
    <location>
        <begin position="633"/>
        <end position="690"/>
    </location>
</feature>
<dbReference type="Pfam" id="PF02836">
    <property type="entry name" value="Glyco_hydro_2_C"/>
    <property type="match status" value="1"/>
</dbReference>
<proteinExistence type="inferred from homology"/>
<dbReference type="AlphaFoldDB" id="A0A1J5RD76"/>
<dbReference type="InterPro" id="IPR008979">
    <property type="entry name" value="Galactose-bd-like_sf"/>
</dbReference>
<dbReference type="PANTHER" id="PTHR42732">
    <property type="entry name" value="BETA-GALACTOSIDASE"/>
    <property type="match status" value="1"/>
</dbReference>
<evidence type="ECO:0000259" key="8">
    <source>
        <dbReference type="Pfam" id="PF18565"/>
    </source>
</evidence>
<evidence type="ECO:0000256" key="2">
    <source>
        <dbReference type="ARBA" id="ARBA00022801"/>
    </source>
</evidence>
<dbReference type="Pfam" id="PF18565">
    <property type="entry name" value="Glyco_hydro2_C5"/>
    <property type="match status" value="1"/>
</dbReference>
<dbReference type="EC" id="3.2.1.23" evidence="9"/>
<keyword evidence="3 9" id="KW-0326">Glycosidase</keyword>
<dbReference type="InterPro" id="IPR006103">
    <property type="entry name" value="Glyco_hydro_2_cat"/>
</dbReference>
<dbReference type="SUPFAM" id="SSF49785">
    <property type="entry name" value="Galactose-binding domain-like"/>
    <property type="match status" value="1"/>
</dbReference>
<dbReference type="InterPro" id="IPR040605">
    <property type="entry name" value="Glyco_hydro2_dom5"/>
</dbReference>